<reference evidence="6" key="4">
    <citation type="submission" date="2025-05" db="UniProtKB">
        <authorList>
            <consortium name="EnsemblFungi"/>
        </authorList>
    </citation>
    <scope>IDENTIFICATION</scope>
    <source>
        <strain evidence="6">isolate 1-1 / race 1 (BBBD)</strain>
    </source>
</reference>
<dbReference type="InterPro" id="IPR001841">
    <property type="entry name" value="Znf_RING"/>
</dbReference>
<evidence type="ECO:0000313" key="5">
    <source>
        <dbReference type="EMBL" id="OAV96119.1"/>
    </source>
</evidence>
<evidence type="ECO:0000256" key="2">
    <source>
        <dbReference type="SAM" id="Coils"/>
    </source>
</evidence>
<dbReference type="CDD" id="cd16448">
    <property type="entry name" value="RING-H2"/>
    <property type="match status" value="1"/>
</dbReference>
<reference evidence="5" key="2">
    <citation type="submission" date="2016-05" db="EMBL/GenBank/DDBJ databases">
        <title>Comparative analysis highlights variable genome content of wheat rusts and divergence of the mating loci.</title>
        <authorList>
            <person name="Cuomo C.A."/>
            <person name="Bakkeren G."/>
            <person name="Szabo L."/>
            <person name="Khalil H."/>
            <person name="Joly D."/>
            <person name="Goldberg J."/>
            <person name="Young S."/>
            <person name="Zeng Q."/>
            <person name="Fellers J."/>
        </authorList>
    </citation>
    <scope>NUCLEOTIDE SEQUENCE [LARGE SCALE GENOMIC DNA]</scope>
    <source>
        <strain evidence="5">1-1 BBBD Race 1</strain>
    </source>
</reference>
<evidence type="ECO:0000313" key="6">
    <source>
        <dbReference type="EnsemblFungi" id="PTTG_11909-t43_1-p1"/>
    </source>
</evidence>
<keyword evidence="2" id="KW-0175">Coiled coil</keyword>
<evidence type="ECO:0000313" key="7">
    <source>
        <dbReference type="Proteomes" id="UP000005240"/>
    </source>
</evidence>
<feature type="region of interest" description="Disordered" evidence="3">
    <location>
        <begin position="306"/>
        <end position="360"/>
    </location>
</feature>
<reference evidence="6 7" key="3">
    <citation type="journal article" date="2017" name="G3 (Bethesda)">
        <title>Comparative analysis highlights variable genome content of wheat rusts and divergence of the mating loci.</title>
        <authorList>
            <person name="Cuomo C.A."/>
            <person name="Bakkeren G."/>
            <person name="Khalil H.B."/>
            <person name="Panwar V."/>
            <person name="Joly D."/>
            <person name="Linning R."/>
            <person name="Sakthikumar S."/>
            <person name="Song X."/>
            <person name="Adiconis X."/>
            <person name="Fan L."/>
            <person name="Goldberg J.M."/>
            <person name="Levin J.Z."/>
            <person name="Young S."/>
            <person name="Zeng Q."/>
            <person name="Anikster Y."/>
            <person name="Bruce M."/>
            <person name="Wang M."/>
            <person name="Yin C."/>
            <person name="McCallum B."/>
            <person name="Szabo L.J."/>
            <person name="Hulbert S."/>
            <person name="Chen X."/>
            <person name="Fellers J.P."/>
        </authorList>
    </citation>
    <scope>NUCLEOTIDE SEQUENCE</scope>
    <source>
        <strain evidence="6">isolate 1-1 / race 1 (BBBD)</strain>
        <strain evidence="7">Isolate 1-1 / race 1 (BBBD)</strain>
    </source>
</reference>
<reference evidence="5" key="1">
    <citation type="submission" date="2009-11" db="EMBL/GenBank/DDBJ databases">
        <authorList>
            <consortium name="The Broad Institute Genome Sequencing Platform"/>
            <person name="Ward D."/>
            <person name="Feldgarden M."/>
            <person name="Earl A."/>
            <person name="Young S.K."/>
            <person name="Zeng Q."/>
            <person name="Koehrsen M."/>
            <person name="Alvarado L."/>
            <person name="Berlin A."/>
            <person name="Bochicchio J."/>
            <person name="Borenstein D."/>
            <person name="Chapman S.B."/>
            <person name="Chen Z."/>
            <person name="Engels R."/>
            <person name="Freedman E."/>
            <person name="Gellesch M."/>
            <person name="Goldberg J."/>
            <person name="Griggs A."/>
            <person name="Gujja S."/>
            <person name="Heilman E."/>
            <person name="Heiman D."/>
            <person name="Hepburn T."/>
            <person name="Howarth C."/>
            <person name="Jen D."/>
            <person name="Larson L."/>
            <person name="Lewis B."/>
            <person name="Mehta T."/>
            <person name="Park D."/>
            <person name="Pearson M."/>
            <person name="Roberts A."/>
            <person name="Saif S."/>
            <person name="Shea T."/>
            <person name="Shenoy N."/>
            <person name="Sisk P."/>
            <person name="Stolte C."/>
            <person name="Sykes S."/>
            <person name="Thomson T."/>
            <person name="Walk T."/>
            <person name="White J."/>
            <person name="Yandava C."/>
            <person name="Izard J."/>
            <person name="Baranova O.V."/>
            <person name="Blanton J.M."/>
            <person name="Tanner A.C."/>
            <person name="Dewhirst F.E."/>
            <person name="Haas B."/>
            <person name="Nusbaum C."/>
            <person name="Birren B."/>
        </authorList>
    </citation>
    <scope>NUCLEOTIDE SEQUENCE [LARGE SCALE GENOMIC DNA]</scope>
    <source>
        <strain evidence="5">1-1 BBBD Race 1</strain>
    </source>
</reference>
<evidence type="ECO:0000256" key="1">
    <source>
        <dbReference type="PROSITE-ProRule" id="PRU00175"/>
    </source>
</evidence>
<dbReference type="PROSITE" id="PS50089">
    <property type="entry name" value="ZF_RING_2"/>
    <property type="match status" value="1"/>
</dbReference>
<keyword evidence="1" id="KW-0863">Zinc-finger</keyword>
<dbReference type="GO" id="GO:0008270">
    <property type="term" value="F:zinc ion binding"/>
    <property type="evidence" value="ECO:0007669"/>
    <property type="project" value="UniProtKB-KW"/>
</dbReference>
<proteinExistence type="predicted"/>
<feature type="coiled-coil region" evidence="2">
    <location>
        <begin position="101"/>
        <end position="163"/>
    </location>
</feature>
<name>A0A180GUR0_PUCT1</name>
<sequence>MIVSQVVVLPTCAICHDEDEGVLNAIVVTRCGHIFHSHCLEEWYRHERAIHPGNRCPYCNTTLPPQSPYPFGTSNTLRLHQLTQQRVSILSEEDPCPEEQLRNLQLQINSTKLDLNKESAKVLDQERGNAELVAENTVLEATIKRLREELQSYNNKTDEHATLIQKEQETHKEECAAYLKEEERLRIIAGGLAEGQERVKGEKANLHALLERKERDRLRLSGLAASQSGTIRILEAQAVSLNREKHELYQMIDITRESQKKSSGGKSIESDRSHHLMNVMMALSGRFSKLESECSSLKQMLETREDANDQLETTADDSVKDYPGSDEAINTSLKNPLEAASLPILQTSSESNTDRAKGKQKMVEGFVPKMSALEVSQDEVNENMDPRLFA</sequence>
<protein>
    <submittedName>
        <fullName evidence="6">RING-type domain-containing protein</fullName>
    </submittedName>
</protein>
<dbReference type="VEuPathDB" id="FungiDB:PTTG_11909"/>
<dbReference type="AlphaFoldDB" id="A0A180GUR0"/>
<dbReference type="Gene3D" id="3.30.40.10">
    <property type="entry name" value="Zinc/RING finger domain, C3HC4 (zinc finger)"/>
    <property type="match status" value="1"/>
</dbReference>
<dbReference type="Proteomes" id="UP000005240">
    <property type="component" value="Unassembled WGS sequence"/>
</dbReference>
<keyword evidence="1" id="KW-0862">Zinc</keyword>
<feature type="region of interest" description="Disordered" evidence="3">
    <location>
        <begin position="254"/>
        <end position="274"/>
    </location>
</feature>
<evidence type="ECO:0000259" key="4">
    <source>
        <dbReference type="PROSITE" id="PS50089"/>
    </source>
</evidence>
<keyword evidence="7" id="KW-1185">Reference proteome</keyword>
<dbReference type="InterPro" id="IPR013083">
    <property type="entry name" value="Znf_RING/FYVE/PHD"/>
</dbReference>
<feature type="domain" description="RING-type" evidence="4">
    <location>
        <begin position="12"/>
        <end position="60"/>
    </location>
</feature>
<dbReference type="OrthoDB" id="8062037at2759"/>
<dbReference type="Pfam" id="PF13639">
    <property type="entry name" value="zf-RING_2"/>
    <property type="match status" value="1"/>
</dbReference>
<evidence type="ECO:0000256" key="3">
    <source>
        <dbReference type="SAM" id="MobiDB-lite"/>
    </source>
</evidence>
<dbReference type="STRING" id="630390.A0A180GUR0"/>
<keyword evidence="1" id="KW-0479">Metal-binding</keyword>
<dbReference type="EMBL" id="ADAS02000022">
    <property type="protein sequence ID" value="OAV96119.1"/>
    <property type="molecule type" value="Genomic_DNA"/>
</dbReference>
<gene>
    <name evidence="5" type="ORF">PTTG_11909</name>
</gene>
<dbReference type="EnsemblFungi" id="PTTG_11909-t43_1">
    <property type="protein sequence ID" value="PTTG_11909-t43_1-p1"/>
    <property type="gene ID" value="PTTG_11909"/>
</dbReference>
<accession>A0A180GUR0</accession>
<dbReference type="SUPFAM" id="SSF57850">
    <property type="entry name" value="RING/U-box"/>
    <property type="match status" value="1"/>
</dbReference>
<dbReference type="SMART" id="SM00184">
    <property type="entry name" value="RING"/>
    <property type="match status" value="1"/>
</dbReference>
<organism evidence="5">
    <name type="scientific">Puccinia triticina (isolate 1-1 / race 1 (BBBD))</name>
    <name type="common">Brown leaf rust fungus</name>
    <dbReference type="NCBI Taxonomy" id="630390"/>
    <lineage>
        <taxon>Eukaryota</taxon>
        <taxon>Fungi</taxon>
        <taxon>Dikarya</taxon>
        <taxon>Basidiomycota</taxon>
        <taxon>Pucciniomycotina</taxon>
        <taxon>Pucciniomycetes</taxon>
        <taxon>Pucciniales</taxon>
        <taxon>Pucciniaceae</taxon>
        <taxon>Puccinia</taxon>
    </lineage>
</organism>